<evidence type="ECO:0000313" key="4">
    <source>
        <dbReference type="Proteomes" id="UP001249020"/>
    </source>
</evidence>
<dbReference type="PANTHER" id="PTHR21666:SF270">
    <property type="entry name" value="MUREIN HYDROLASE ACTIVATOR ENVC"/>
    <property type="match status" value="1"/>
</dbReference>
<comment type="caution">
    <text evidence="3">The sequence shown here is derived from an EMBL/GenBank/DDBJ whole genome shotgun (WGS) entry which is preliminary data.</text>
</comment>
<accession>A0AAW8R0F6</accession>
<dbReference type="PANTHER" id="PTHR21666">
    <property type="entry name" value="PEPTIDASE-RELATED"/>
    <property type="match status" value="1"/>
</dbReference>
<dbReference type="InterPro" id="IPR016047">
    <property type="entry name" value="M23ase_b-sheet_dom"/>
</dbReference>
<dbReference type="Pfam" id="PF01551">
    <property type="entry name" value="Peptidase_M23"/>
    <property type="match status" value="1"/>
</dbReference>
<dbReference type="EMBL" id="JAVRIE010000002">
    <property type="protein sequence ID" value="MDT0582365.1"/>
    <property type="molecule type" value="Genomic_DNA"/>
</dbReference>
<dbReference type="Gene3D" id="6.10.250.3150">
    <property type="match status" value="1"/>
</dbReference>
<feature type="domain" description="M23ase beta-sheet core" evidence="2">
    <location>
        <begin position="292"/>
        <end position="385"/>
    </location>
</feature>
<feature type="coiled-coil region" evidence="1">
    <location>
        <begin position="36"/>
        <end position="77"/>
    </location>
</feature>
<dbReference type="RefSeq" id="WP_311361129.1">
    <property type="nucleotide sequence ID" value="NZ_JAVRIE010000002.1"/>
</dbReference>
<keyword evidence="1" id="KW-0175">Coiled coil</keyword>
<name>A0AAW8R0F6_9ALTE</name>
<evidence type="ECO:0000259" key="2">
    <source>
        <dbReference type="Pfam" id="PF01551"/>
    </source>
</evidence>
<dbReference type="FunFam" id="2.70.70.10:FF:000003">
    <property type="entry name" value="Murein hydrolase activator EnvC"/>
    <property type="match status" value="1"/>
</dbReference>
<dbReference type="SUPFAM" id="SSF51261">
    <property type="entry name" value="Duplicated hybrid motif"/>
    <property type="match status" value="1"/>
</dbReference>
<evidence type="ECO:0000256" key="1">
    <source>
        <dbReference type="SAM" id="Coils"/>
    </source>
</evidence>
<feature type="coiled-coil region" evidence="1">
    <location>
        <begin position="162"/>
        <end position="254"/>
    </location>
</feature>
<dbReference type="AlphaFoldDB" id="A0AAW8R0F6"/>
<gene>
    <name evidence="3" type="ORF">RM544_07425</name>
</gene>
<organism evidence="3 4">
    <name type="scientific">Brumicola blandensis</name>
    <dbReference type="NCBI Taxonomy" id="3075611"/>
    <lineage>
        <taxon>Bacteria</taxon>
        <taxon>Pseudomonadati</taxon>
        <taxon>Pseudomonadota</taxon>
        <taxon>Gammaproteobacteria</taxon>
        <taxon>Alteromonadales</taxon>
        <taxon>Alteromonadaceae</taxon>
        <taxon>Brumicola</taxon>
    </lineage>
</organism>
<reference evidence="3 4" key="1">
    <citation type="submission" date="2023-09" db="EMBL/GenBank/DDBJ databases">
        <authorList>
            <person name="Rey-Velasco X."/>
        </authorList>
    </citation>
    <scope>NUCLEOTIDE SEQUENCE [LARGE SCALE GENOMIC DNA]</scope>
    <source>
        <strain evidence="3 4">W409</strain>
    </source>
</reference>
<dbReference type="InterPro" id="IPR011055">
    <property type="entry name" value="Dup_hybrid_motif"/>
</dbReference>
<dbReference type="GO" id="GO:0004222">
    <property type="term" value="F:metalloendopeptidase activity"/>
    <property type="evidence" value="ECO:0007669"/>
    <property type="project" value="TreeGrafter"/>
</dbReference>
<protein>
    <submittedName>
        <fullName evidence="3">Peptidoglycan DD-metalloendopeptidase family protein</fullName>
    </submittedName>
</protein>
<proteinExistence type="predicted"/>
<dbReference type="InterPro" id="IPR050570">
    <property type="entry name" value="Cell_wall_metabolism_enzyme"/>
</dbReference>
<dbReference type="Proteomes" id="UP001249020">
    <property type="component" value="Unassembled WGS sequence"/>
</dbReference>
<keyword evidence="4" id="KW-1185">Reference proteome</keyword>
<dbReference type="Gene3D" id="2.70.70.10">
    <property type="entry name" value="Glucose Permease (Domain IIA)"/>
    <property type="match status" value="1"/>
</dbReference>
<sequence length="390" mass="44011">MRLTAQIAFPRRLSSLLVCFFSLFLAFNGHSRQSDLESIQQQIKQTQAQLEKKLESSERLQQELKLAELEIAQTATQLNQTDQTLTKTRADKIKTESEKKQVESVIKVQQKQLAGQLKSAFMAGDYDFAKMFFNQDDAGRFERVITYYQYLNSARQQEIGKFKALVVELEALDKQLVEQEQMLEGLLVTQRSQSSQLREQQSARHKKLQALDRQIKSDTARVAQLQQEERSLMNAIEQAEIDALKRREEQTQTQEQSITLSGLANFKGKLLKPAAGKVMKLFGKRRQGQVRWKGIVINSAEGSPVRAVQDGKVLYADWLKGFGLVTIVDHGYGYMTVYGRNQALLKQAGDTVLEGESIGLVGSSGGQSTPGLYFEIRLKGKALNPSSWLK</sequence>
<dbReference type="CDD" id="cd12797">
    <property type="entry name" value="M23_peptidase"/>
    <property type="match status" value="1"/>
</dbReference>
<evidence type="ECO:0000313" key="3">
    <source>
        <dbReference type="EMBL" id="MDT0582365.1"/>
    </source>
</evidence>